<dbReference type="EMBL" id="CP003642">
    <property type="protein sequence ID" value="AFZ23268.1"/>
    <property type="molecule type" value="Genomic_DNA"/>
</dbReference>
<keyword evidence="2" id="KW-1185">Reference proteome</keyword>
<accession>K9WSS8</accession>
<proteinExistence type="predicted"/>
<dbReference type="OrthoDB" id="522079at2"/>
<dbReference type="AlphaFoldDB" id="K9WSS8"/>
<organism evidence="1 2">
    <name type="scientific">Cylindrospermum stagnale PCC 7417</name>
    <dbReference type="NCBI Taxonomy" id="56107"/>
    <lineage>
        <taxon>Bacteria</taxon>
        <taxon>Bacillati</taxon>
        <taxon>Cyanobacteriota</taxon>
        <taxon>Cyanophyceae</taxon>
        <taxon>Nostocales</taxon>
        <taxon>Nostocaceae</taxon>
        <taxon>Cylindrospermum</taxon>
    </lineage>
</organism>
<name>K9WSS8_9NOST</name>
<dbReference type="eggNOG" id="ENOG5031ZP2">
    <property type="taxonomic scope" value="Bacteria"/>
</dbReference>
<evidence type="ECO:0000313" key="2">
    <source>
        <dbReference type="Proteomes" id="UP000010475"/>
    </source>
</evidence>
<dbReference type="KEGG" id="csg:Cylst_0944"/>
<dbReference type="HOGENOM" id="CLU_202307_0_0_3"/>
<gene>
    <name evidence="1" type="ORF">Cylst_0944</name>
</gene>
<dbReference type="RefSeq" id="WP_015206524.1">
    <property type="nucleotide sequence ID" value="NC_019757.1"/>
</dbReference>
<sequence length="68" mass="8082">MKKPKSQTEWQQRNKDKVNKYGAKYREGKIRIGLTIDNELAEKILKIKHPEQSYAAWLRQLIDEKLAN</sequence>
<reference evidence="1 2" key="1">
    <citation type="submission" date="2012-06" db="EMBL/GenBank/DDBJ databases">
        <title>Finished chromosome of genome of Cylindrospermum stagnale PCC 7417.</title>
        <authorList>
            <consortium name="US DOE Joint Genome Institute"/>
            <person name="Gugger M."/>
            <person name="Coursin T."/>
            <person name="Rippka R."/>
            <person name="Tandeau De Marsac N."/>
            <person name="Huntemann M."/>
            <person name="Wei C.-L."/>
            <person name="Han J."/>
            <person name="Detter J.C."/>
            <person name="Han C."/>
            <person name="Tapia R."/>
            <person name="Chen A."/>
            <person name="Kyrpides N."/>
            <person name="Mavromatis K."/>
            <person name="Markowitz V."/>
            <person name="Szeto E."/>
            <person name="Ivanova N."/>
            <person name="Pagani I."/>
            <person name="Pati A."/>
            <person name="Goodwin L."/>
            <person name="Nordberg H.P."/>
            <person name="Cantor M.N."/>
            <person name="Hua S.X."/>
            <person name="Woyke T."/>
            <person name="Kerfeld C.A."/>
        </authorList>
    </citation>
    <scope>NUCLEOTIDE SEQUENCE [LARGE SCALE GENOMIC DNA]</scope>
    <source>
        <strain evidence="1 2">PCC 7417</strain>
    </source>
</reference>
<dbReference type="Proteomes" id="UP000010475">
    <property type="component" value="Chromosome"/>
</dbReference>
<evidence type="ECO:0000313" key="1">
    <source>
        <dbReference type="EMBL" id="AFZ23268.1"/>
    </source>
</evidence>
<protein>
    <submittedName>
        <fullName evidence="1">Uncharacterized protein</fullName>
    </submittedName>
</protein>